<dbReference type="SUPFAM" id="SSF103088">
    <property type="entry name" value="OmpA-like"/>
    <property type="match status" value="1"/>
</dbReference>
<dbReference type="Gene3D" id="3.30.1330.60">
    <property type="entry name" value="OmpA-like domain"/>
    <property type="match status" value="1"/>
</dbReference>
<protein>
    <recommendedName>
        <fullName evidence="3">OmpA-like domain-containing protein</fullName>
    </recommendedName>
</protein>
<accession>A0A1M4RYA2</accession>
<evidence type="ECO:0000313" key="4">
    <source>
        <dbReference type="EMBL" id="SHE24911.1"/>
    </source>
</evidence>
<dbReference type="RefSeq" id="WP_073328812.1">
    <property type="nucleotide sequence ID" value="NZ_FQTT01000009.1"/>
</dbReference>
<evidence type="ECO:0000259" key="3">
    <source>
        <dbReference type="PROSITE" id="PS51123"/>
    </source>
</evidence>
<keyword evidence="5" id="KW-1185">Reference proteome</keyword>
<proteinExistence type="predicted"/>
<dbReference type="InterPro" id="IPR006665">
    <property type="entry name" value="OmpA-like"/>
</dbReference>
<dbReference type="OrthoDB" id="5166631at2"/>
<sequence length="181" mass="18286">MPPLLPPDPAACIAVGALALALPDLGLLTASTGSLTPDLTGDIQSRPGITVSPARCDEAGVLNGGMTVVGGYGSVITSDGDSSLVNDGEGGAVYEDGSVSIVNEGDGTALVSRGVQSIEVDAEQRAQAVLDALEQDGVTAPLEAEGFGETRPVAPNENEDGSDNPAGRQLNRRVEIYVPAF</sequence>
<dbReference type="PROSITE" id="PS51123">
    <property type="entry name" value="OMPA_2"/>
    <property type="match status" value="1"/>
</dbReference>
<keyword evidence="1" id="KW-0472">Membrane</keyword>
<name>A0A1M4RYA2_9ACTO</name>
<evidence type="ECO:0000256" key="1">
    <source>
        <dbReference type="PROSITE-ProRule" id="PRU00473"/>
    </source>
</evidence>
<dbReference type="GO" id="GO:0016020">
    <property type="term" value="C:membrane"/>
    <property type="evidence" value="ECO:0007669"/>
    <property type="project" value="UniProtKB-UniRule"/>
</dbReference>
<evidence type="ECO:0000313" key="5">
    <source>
        <dbReference type="Proteomes" id="UP000184291"/>
    </source>
</evidence>
<dbReference type="CDD" id="cd07185">
    <property type="entry name" value="OmpA_C-like"/>
    <property type="match status" value="1"/>
</dbReference>
<dbReference type="Proteomes" id="UP000184291">
    <property type="component" value="Unassembled WGS sequence"/>
</dbReference>
<evidence type="ECO:0000256" key="2">
    <source>
        <dbReference type="SAM" id="MobiDB-lite"/>
    </source>
</evidence>
<gene>
    <name evidence="4" type="ORF">ACGLYG10_1121</name>
</gene>
<dbReference type="AlphaFoldDB" id="A0A1M4RYA2"/>
<feature type="domain" description="OmpA-like" evidence="3">
    <location>
        <begin position="65"/>
        <end position="181"/>
    </location>
</feature>
<feature type="region of interest" description="Disordered" evidence="2">
    <location>
        <begin position="139"/>
        <end position="171"/>
    </location>
</feature>
<dbReference type="STRING" id="1892869.ACGLYG10_1121"/>
<dbReference type="EMBL" id="FQTT01000009">
    <property type="protein sequence ID" value="SHE24911.1"/>
    <property type="molecule type" value="Genomic_DNA"/>
</dbReference>
<dbReference type="InterPro" id="IPR036737">
    <property type="entry name" value="OmpA-like_sf"/>
</dbReference>
<reference evidence="5" key="1">
    <citation type="submission" date="2016-09" db="EMBL/GenBank/DDBJ databases">
        <authorList>
            <person name="Strepis N."/>
        </authorList>
    </citation>
    <scope>NUCLEOTIDE SEQUENCE [LARGE SCALE GENOMIC DNA]</scope>
</reference>
<organism evidence="4 5">
    <name type="scientific">Actinomyces glycerinitolerans</name>
    <dbReference type="NCBI Taxonomy" id="1892869"/>
    <lineage>
        <taxon>Bacteria</taxon>
        <taxon>Bacillati</taxon>
        <taxon>Actinomycetota</taxon>
        <taxon>Actinomycetes</taxon>
        <taxon>Actinomycetales</taxon>
        <taxon>Actinomycetaceae</taxon>
        <taxon>Actinomyces</taxon>
    </lineage>
</organism>